<protein>
    <submittedName>
        <fullName evidence="5">Uncharacterized protein</fullName>
    </submittedName>
</protein>
<evidence type="ECO:0000313" key="6">
    <source>
        <dbReference type="Proteomes" id="UP001061958"/>
    </source>
</evidence>
<dbReference type="OrthoDB" id="10248475at2759"/>
<dbReference type="Pfam" id="PF08550">
    <property type="entry name" value="GATA_AreA"/>
    <property type="match status" value="1"/>
</dbReference>
<evidence type="ECO:0000313" key="5">
    <source>
        <dbReference type="EMBL" id="GJQ15595.1"/>
    </source>
</evidence>
<name>A0A9C7UUK6_9RHOD</name>
<evidence type="ECO:0000259" key="4">
    <source>
        <dbReference type="Pfam" id="PF08550"/>
    </source>
</evidence>
<dbReference type="Pfam" id="PF00534">
    <property type="entry name" value="Glycos_transf_1"/>
    <property type="match status" value="1"/>
</dbReference>
<dbReference type="GO" id="GO:0016757">
    <property type="term" value="F:glycosyltransferase activity"/>
    <property type="evidence" value="ECO:0007669"/>
    <property type="project" value="UniProtKB-KW"/>
</dbReference>
<reference evidence="5" key="1">
    <citation type="journal article" date="2022" name="Proc. Natl. Acad. Sci. U.S.A.">
        <title>Life cycle and functional genomics of the unicellular red alga Galdieria for elucidating algal and plant evolution and industrial use.</title>
        <authorList>
            <person name="Hirooka S."/>
            <person name="Itabashi T."/>
            <person name="Ichinose T.M."/>
            <person name="Onuma R."/>
            <person name="Fujiwara T."/>
            <person name="Yamashita S."/>
            <person name="Jong L.W."/>
            <person name="Tomita R."/>
            <person name="Iwane A.H."/>
            <person name="Miyagishima S.Y."/>
        </authorList>
    </citation>
    <scope>NUCLEOTIDE SEQUENCE</scope>
    <source>
        <strain evidence="5">NBRC 102759</strain>
    </source>
</reference>
<dbReference type="EMBL" id="BQMJ01000071">
    <property type="protein sequence ID" value="GJQ15595.1"/>
    <property type="molecule type" value="Genomic_DNA"/>
</dbReference>
<accession>A0A9C7UUK6</accession>
<proteinExistence type="predicted"/>
<dbReference type="CDD" id="cd03801">
    <property type="entry name" value="GT4_PimA-like"/>
    <property type="match status" value="1"/>
</dbReference>
<dbReference type="AlphaFoldDB" id="A0A9C7UUK6"/>
<keyword evidence="2" id="KW-0808">Transferase</keyword>
<organism evidence="5 6">
    <name type="scientific">Galdieria partita</name>
    <dbReference type="NCBI Taxonomy" id="83374"/>
    <lineage>
        <taxon>Eukaryota</taxon>
        <taxon>Rhodophyta</taxon>
        <taxon>Bangiophyceae</taxon>
        <taxon>Galdieriales</taxon>
        <taxon>Galdieriaceae</taxon>
        <taxon>Galdieria</taxon>
    </lineage>
</organism>
<feature type="domain" description="Nitrogen regulatory protein areA GATA-like" evidence="4">
    <location>
        <begin position="44"/>
        <end position="70"/>
    </location>
</feature>
<dbReference type="SUPFAM" id="SSF53756">
    <property type="entry name" value="UDP-Glycosyltransferase/glycogen phosphorylase"/>
    <property type="match status" value="1"/>
</dbReference>
<dbReference type="PANTHER" id="PTHR12526">
    <property type="entry name" value="GLYCOSYLTRANSFERASE"/>
    <property type="match status" value="1"/>
</dbReference>
<dbReference type="PANTHER" id="PTHR12526:SF510">
    <property type="entry name" value="D-INOSITOL 3-PHOSPHATE GLYCOSYLTRANSFERASE"/>
    <property type="match status" value="1"/>
</dbReference>
<dbReference type="Proteomes" id="UP001061958">
    <property type="component" value="Unassembled WGS sequence"/>
</dbReference>
<evidence type="ECO:0000256" key="1">
    <source>
        <dbReference type="ARBA" id="ARBA00022676"/>
    </source>
</evidence>
<dbReference type="Gene3D" id="3.40.50.2000">
    <property type="entry name" value="Glycogen Phosphorylase B"/>
    <property type="match status" value="2"/>
</dbReference>
<comment type="caution">
    <text evidence="5">The sequence shown here is derived from an EMBL/GenBank/DDBJ whole genome shotgun (WGS) entry which is preliminary data.</text>
</comment>
<dbReference type="InterPro" id="IPR001296">
    <property type="entry name" value="Glyco_trans_1"/>
</dbReference>
<dbReference type="InterPro" id="IPR013860">
    <property type="entry name" value="AreA_GATA"/>
</dbReference>
<sequence>MSSLFNVALPIKEDLPAGADPYEEFDFVPYFQEVKSEEELRNTWRVFTKVKDVLDNGRRLENASWRLWFRERNKAQEAGVDASQLSELEQYELNVSESLKKAEAETERMVGDIFGPESMTMEAETKRAQQRQEAERVRKLLELGERFEWNTEQINSVLQWVRDDVLASEDVKTPSYELIPSSYDEAMQLIQSTGLMLRKKCAAFAHSFERNGANNFLLYLVRELRGILEFSVYSPKKGPMWEDFQSIGAEPYLFDPEDQRALSEILSNYDCCLANTIMQAPVILAASKIQLRNVWVIHEAWPKEQIEYYCKEVFLMKHLDAKVITEAFSKADKIVFPATVQENCYEGLFEPSKASVIYNGIPLTAINAFRATQSRNRTRSELGFSPNDILLLHMGTVCKRKGQLITAKAFSLLKNDPEIQAMKRSLKLLMVGARYIRQHEIEYIDAIKKELESSGSMEYVRILDVQKNVLPFYHAADIVLCPSLNEVLPLVICEAMAFEKPVVATSIDGIPEAITDGEEGFLIPPGDAQALYLALKKLLLEPNLMTSMGKKGRERVLRQFSFRTMSDKYRALFKTALEDNA</sequence>
<reference evidence="5" key="2">
    <citation type="submission" date="2022-01" db="EMBL/GenBank/DDBJ databases">
        <authorList>
            <person name="Hirooka S."/>
            <person name="Miyagishima S.Y."/>
        </authorList>
    </citation>
    <scope>NUCLEOTIDE SEQUENCE</scope>
    <source>
        <strain evidence="5">NBRC 102759</strain>
    </source>
</reference>
<keyword evidence="6" id="KW-1185">Reference proteome</keyword>
<feature type="domain" description="Glycosyl transferase family 1" evidence="3">
    <location>
        <begin position="375"/>
        <end position="555"/>
    </location>
</feature>
<evidence type="ECO:0000256" key="2">
    <source>
        <dbReference type="ARBA" id="ARBA00022679"/>
    </source>
</evidence>
<evidence type="ECO:0000259" key="3">
    <source>
        <dbReference type="Pfam" id="PF00534"/>
    </source>
</evidence>
<gene>
    <name evidence="5" type="ORF">GpartN1_g7386.t1</name>
</gene>
<keyword evidence="1" id="KW-0328">Glycosyltransferase</keyword>